<name>A0ABQ7G9N8_DUNSA</name>
<sequence length="90" mass="10241">MSKATKVTPCVPPVQTALHLKAYCKERNEFPRMLLLRQRLSPRDRPLVDAILSKETLRKPLLVEGKPNPTIAQFLLPRPTLASQMCELVH</sequence>
<dbReference type="EMBL" id="MU069958">
    <property type="protein sequence ID" value="KAF5831316.1"/>
    <property type="molecule type" value="Genomic_DNA"/>
</dbReference>
<evidence type="ECO:0000313" key="2">
    <source>
        <dbReference type="Proteomes" id="UP000815325"/>
    </source>
</evidence>
<evidence type="ECO:0000313" key="1">
    <source>
        <dbReference type="EMBL" id="KAF5831316.1"/>
    </source>
</evidence>
<organism evidence="1 2">
    <name type="scientific">Dunaliella salina</name>
    <name type="common">Green alga</name>
    <name type="synonym">Protococcus salinus</name>
    <dbReference type="NCBI Taxonomy" id="3046"/>
    <lineage>
        <taxon>Eukaryota</taxon>
        <taxon>Viridiplantae</taxon>
        <taxon>Chlorophyta</taxon>
        <taxon>core chlorophytes</taxon>
        <taxon>Chlorophyceae</taxon>
        <taxon>CS clade</taxon>
        <taxon>Chlamydomonadales</taxon>
        <taxon>Dunaliellaceae</taxon>
        <taxon>Dunaliella</taxon>
    </lineage>
</organism>
<feature type="non-terminal residue" evidence="1">
    <location>
        <position position="90"/>
    </location>
</feature>
<gene>
    <name evidence="1" type="ORF">DUNSADRAFT_13317</name>
</gene>
<accession>A0ABQ7G9N8</accession>
<comment type="caution">
    <text evidence="1">The sequence shown here is derived from an EMBL/GenBank/DDBJ whole genome shotgun (WGS) entry which is preliminary data.</text>
</comment>
<evidence type="ECO:0008006" key="3">
    <source>
        <dbReference type="Google" id="ProtNLM"/>
    </source>
</evidence>
<keyword evidence="2" id="KW-1185">Reference proteome</keyword>
<reference evidence="1" key="1">
    <citation type="submission" date="2017-08" db="EMBL/GenBank/DDBJ databases">
        <authorList>
            <person name="Polle J.E."/>
            <person name="Barry K."/>
            <person name="Cushman J."/>
            <person name="Schmutz J."/>
            <person name="Tran D."/>
            <person name="Hathwaick L.T."/>
            <person name="Yim W.C."/>
            <person name="Jenkins J."/>
            <person name="Mckie-Krisberg Z.M."/>
            <person name="Prochnik S."/>
            <person name="Lindquist E."/>
            <person name="Dockter R.B."/>
            <person name="Adam C."/>
            <person name="Molina H."/>
            <person name="Bunkerborg J."/>
            <person name="Jin E."/>
            <person name="Buchheim M."/>
            <person name="Magnuson J."/>
        </authorList>
    </citation>
    <scope>NUCLEOTIDE SEQUENCE</scope>
    <source>
        <strain evidence="1">CCAP 19/18</strain>
    </source>
</reference>
<protein>
    <recommendedName>
        <fullName evidence="3">Encoded protein</fullName>
    </recommendedName>
</protein>
<dbReference type="Proteomes" id="UP000815325">
    <property type="component" value="Unassembled WGS sequence"/>
</dbReference>
<proteinExistence type="predicted"/>